<dbReference type="RefSeq" id="WP_116240486.1">
    <property type="nucleotide sequence ID" value="NZ_QUAB01000011.1"/>
</dbReference>
<sequence>MTRPLAGPQTLLRTMNARAILEALARRGALTRAELMTETGLSRTAVTQVLRMLESRDAVASAGVERATKGPAATRVGLNPRLGVAAAIHIDHHDIHVVLLDATGAIRAEAHGPLPVVGDRVEAIAALLDECRATTTAPVLVAVVAVPGIVRADGEIRDDQGPDGGAFRAALAERLGCPVRIENDVNLAALAELSGPVGAEQQGFALLLLDDGLGAAYIVDGALHRGVSGIAGEINYLPQTPLPVGAPVLGHAVTADLALVAGRDSSLPLPAHLEAAASGDESARVMAAEIARRLVLIAGSITLVMDPGLIVLAGDAAHPVLFEAVRGAAEEFDAQLPLSFALSAFGAEAPLVGAVSQATEALRATLFTRIVTPASSRT</sequence>
<protein>
    <submittedName>
        <fullName evidence="2">ROK family transcriptional regulator</fullName>
    </submittedName>
</protein>
<organism evidence="2 3">
    <name type="scientific">Microbacterium bovistercoris</name>
    <dbReference type="NCBI Taxonomy" id="2293570"/>
    <lineage>
        <taxon>Bacteria</taxon>
        <taxon>Bacillati</taxon>
        <taxon>Actinomycetota</taxon>
        <taxon>Actinomycetes</taxon>
        <taxon>Micrococcales</taxon>
        <taxon>Microbacteriaceae</taxon>
        <taxon>Microbacterium</taxon>
    </lineage>
</organism>
<proteinExistence type="inferred from homology"/>
<comment type="similarity">
    <text evidence="1">Belongs to the ROK (NagC/XylR) family.</text>
</comment>
<accession>A0A371NZP8</accession>
<dbReference type="Gene3D" id="1.10.10.10">
    <property type="entry name" value="Winged helix-like DNA-binding domain superfamily/Winged helix DNA-binding domain"/>
    <property type="match status" value="1"/>
</dbReference>
<dbReference type="Gene3D" id="3.30.420.40">
    <property type="match status" value="2"/>
</dbReference>
<dbReference type="OrthoDB" id="3523179at2"/>
<dbReference type="SUPFAM" id="SSF46785">
    <property type="entry name" value="Winged helix' DNA-binding domain"/>
    <property type="match status" value="1"/>
</dbReference>
<comment type="caution">
    <text evidence="2">The sequence shown here is derived from an EMBL/GenBank/DDBJ whole genome shotgun (WGS) entry which is preliminary data.</text>
</comment>
<dbReference type="SUPFAM" id="SSF53067">
    <property type="entry name" value="Actin-like ATPase domain"/>
    <property type="match status" value="1"/>
</dbReference>
<dbReference type="Pfam" id="PF00480">
    <property type="entry name" value="ROK"/>
    <property type="match status" value="1"/>
</dbReference>
<dbReference type="InterPro" id="IPR043129">
    <property type="entry name" value="ATPase_NBD"/>
</dbReference>
<dbReference type="PANTHER" id="PTHR18964:SF149">
    <property type="entry name" value="BIFUNCTIONAL UDP-N-ACETYLGLUCOSAMINE 2-EPIMERASE_N-ACETYLMANNOSAMINE KINASE"/>
    <property type="match status" value="1"/>
</dbReference>
<dbReference type="EMBL" id="QUAB01000011">
    <property type="protein sequence ID" value="REJ08347.1"/>
    <property type="molecule type" value="Genomic_DNA"/>
</dbReference>
<evidence type="ECO:0000256" key="1">
    <source>
        <dbReference type="ARBA" id="ARBA00006479"/>
    </source>
</evidence>
<reference evidence="2 3" key="1">
    <citation type="submission" date="2018-08" db="EMBL/GenBank/DDBJ databases">
        <title>Isolation, diversity and antifungal activity of Actinobacteria from cow dung.</title>
        <authorList>
            <person name="Ling L."/>
        </authorList>
    </citation>
    <scope>NUCLEOTIDE SEQUENCE [LARGE SCALE GENOMIC DNA]</scope>
    <source>
        <strain evidence="2 3">NEAU-LLE</strain>
    </source>
</reference>
<dbReference type="InterPro" id="IPR036388">
    <property type="entry name" value="WH-like_DNA-bd_sf"/>
</dbReference>
<keyword evidence="3" id="KW-1185">Reference proteome</keyword>
<evidence type="ECO:0000313" key="2">
    <source>
        <dbReference type="EMBL" id="REJ08347.1"/>
    </source>
</evidence>
<dbReference type="InterPro" id="IPR036390">
    <property type="entry name" value="WH_DNA-bd_sf"/>
</dbReference>
<gene>
    <name evidence="2" type="ORF">DY023_01010</name>
</gene>
<dbReference type="AlphaFoldDB" id="A0A371NZP8"/>
<dbReference type="PANTHER" id="PTHR18964">
    <property type="entry name" value="ROK (REPRESSOR, ORF, KINASE) FAMILY"/>
    <property type="match status" value="1"/>
</dbReference>
<name>A0A371NZP8_9MICO</name>
<evidence type="ECO:0000313" key="3">
    <source>
        <dbReference type="Proteomes" id="UP000262172"/>
    </source>
</evidence>
<dbReference type="InterPro" id="IPR000600">
    <property type="entry name" value="ROK"/>
</dbReference>
<dbReference type="Pfam" id="PF13412">
    <property type="entry name" value="HTH_24"/>
    <property type="match status" value="1"/>
</dbReference>
<dbReference type="Proteomes" id="UP000262172">
    <property type="component" value="Unassembled WGS sequence"/>
</dbReference>